<feature type="region of interest" description="Disordered" evidence="1">
    <location>
        <begin position="275"/>
        <end position="347"/>
    </location>
</feature>
<name>A0AAV9W977_9PEZI</name>
<dbReference type="AlphaFoldDB" id="A0AAV9W977"/>
<dbReference type="PANTHER" id="PTHR34618:SF1">
    <property type="entry name" value="SECRETED PROTEIN"/>
    <property type="match status" value="1"/>
</dbReference>
<keyword evidence="4" id="KW-1185">Reference proteome</keyword>
<sequence length="347" mass="39052">MHSKLAFIVASAALLESASAHVRFMHTYGNVNENHFGWVIGHESWIKAQNHGNGQWPGQFDTVVFGNPTIPACCWAPDKYKKFPRYWMDQGCGTTLEAQNLFYRKNPWREGANYLEPKYHEQSQQMMNHRNYHFFMAPIDMGAFLPTRQIMDWQASTDRMALASPGGWVEIATYQVNADGAGPFRCRVDTGATSHGFGRWLEVSRQPPGRQDWYSVDAGRSNTWSNLRVQIPTDLKCTGKAGKYENVCLLRCENYAQNGPFGGCVPFNVVYPKTEHPPAPKHEPPPPKQHVGYNIQGANPEAGYSQYYKGRKRDVEQKQVRRAANADPEPVAEPEPAESEAEAGGTD</sequence>
<evidence type="ECO:0000256" key="1">
    <source>
        <dbReference type="SAM" id="MobiDB-lite"/>
    </source>
</evidence>
<reference evidence="3 4" key="1">
    <citation type="submission" date="2023-08" db="EMBL/GenBank/DDBJ databases">
        <authorList>
            <person name="Palmer J.M."/>
        </authorList>
    </citation>
    <scope>NUCLEOTIDE SEQUENCE [LARGE SCALE GENOMIC DNA]</scope>
    <source>
        <strain evidence="3 4">TWF481</strain>
    </source>
</reference>
<evidence type="ECO:0000256" key="2">
    <source>
        <dbReference type="SAM" id="SignalP"/>
    </source>
</evidence>
<gene>
    <name evidence="3" type="ORF">TWF481_008509</name>
</gene>
<dbReference type="InterPro" id="IPR021476">
    <property type="entry name" value="Egh16-like"/>
</dbReference>
<organism evidence="3 4">
    <name type="scientific">Arthrobotrys musiformis</name>
    <dbReference type="NCBI Taxonomy" id="47236"/>
    <lineage>
        <taxon>Eukaryota</taxon>
        <taxon>Fungi</taxon>
        <taxon>Dikarya</taxon>
        <taxon>Ascomycota</taxon>
        <taxon>Pezizomycotina</taxon>
        <taxon>Orbiliomycetes</taxon>
        <taxon>Orbiliales</taxon>
        <taxon>Orbiliaceae</taxon>
        <taxon>Arthrobotrys</taxon>
    </lineage>
</organism>
<dbReference type="Pfam" id="PF11327">
    <property type="entry name" value="Egh16-like"/>
    <property type="match status" value="1"/>
</dbReference>
<evidence type="ECO:0000313" key="4">
    <source>
        <dbReference type="Proteomes" id="UP001370758"/>
    </source>
</evidence>
<dbReference type="PANTHER" id="PTHR34618">
    <property type="entry name" value="SURFACE PROTEIN MAS1, PUTATIVE-RELATED"/>
    <property type="match status" value="1"/>
</dbReference>
<comment type="caution">
    <text evidence="3">The sequence shown here is derived from an EMBL/GenBank/DDBJ whole genome shotgun (WGS) entry which is preliminary data.</text>
</comment>
<feature type="compositionally biased region" description="Acidic residues" evidence="1">
    <location>
        <begin position="330"/>
        <end position="341"/>
    </location>
</feature>
<accession>A0AAV9W977</accession>
<proteinExistence type="predicted"/>
<evidence type="ECO:0000313" key="3">
    <source>
        <dbReference type="EMBL" id="KAK6503492.1"/>
    </source>
</evidence>
<feature type="signal peptide" evidence="2">
    <location>
        <begin position="1"/>
        <end position="20"/>
    </location>
</feature>
<keyword evidence="2" id="KW-0732">Signal</keyword>
<dbReference type="EMBL" id="JAVHJL010000005">
    <property type="protein sequence ID" value="KAK6503492.1"/>
    <property type="molecule type" value="Genomic_DNA"/>
</dbReference>
<dbReference type="Proteomes" id="UP001370758">
    <property type="component" value="Unassembled WGS sequence"/>
</dbReference>
<feature type="compositionally biased region" description="Basic and acidic residues" evidence="1">
    <location>
        <begin position="275"/>
        <end position="285"/>
    </location>
</feature>
<protein>
    <submittedName>
        <fullName evidence="3">Uncharacterized protein</fullName>
    </submittedName>
</protein>
<feature type="chain" id="PRO_5043653818" evidence="2">
    <location>
        <begin position="21"/>
        <end position="347"/>
    </location>
</feature>